<dbReference type="InParanoid" id="B7PT86"/>
<organism>
    <name type="scientific">Ixodes scapularis</name>
    <name type="common">Black-legged tick</name>
    <name type="synonym">Deer tick</name>
    <dbReference type="NCBI Taxonomy" id="6945"/>
    <lineage>
        <taxon>Eukaryota</taxon>
        <taxon>Metazoa</taxon>
        <taxon>Ecdysozoa</taxon>
        <taxon>Arthropoda</taxon>
        <taxon>Chelicerata</taxon>
        <taxon>Arachnida</taxon>
        <taxon>Acari</taxon>
        <taxon>Parasitiformes</taxon>
        <taxon>Ixodida</taxon>
        <taxon>Ixodoidea</taxon>
        <taxon>Ixodidae</taxon>
        <taxon>Ixodinae</taxon>
        <taxon>Ixodes</taxon>
    </lineage>
</organism>
<evidence type="ECO:0000313" key="2">
    <source>
        <dbReference type="EMBL" id="EEC09808.1"/>
    </source>
</evidence>
<feature type="compositionally biased region" description="Polar residues" evidence="1">
    <location>
        <begin position="12"/>
        <end position="21"/>
    </location>
</feature>
<dbReference type="AlphaFoldDB" id="B7PT86"/>
<name>B7PT86_IXOSC</name>
<dbReference type="HOGENOM" id="CLU_1046896_0_0_1"/>
<dbReference type="EnsemblMetazoa" id="ISCW008481-RA">
    <property type="protein sequence ID" value="ISCW008481-PA"/>
    <property type="gene ID" value="ISCW008481"/>
</dbReference>
<dbReference type="EMBL" id="DS784338">
    <property type="protein sequence ID" value="EEC09808.1"/>
    <property type="molecule type" value="Genomic_DNA"/>
</dbReference>
<reference evidence="3" key="2">
    <citation type="submission" date="2020-05" db="UniProtKB">
        <authorList>
            <consortium name="EnsemblMetazoa"/>
        </authorList>
    </citation>
    <scope>IDENTIFICATION</scope>
    <source>
        <strain evidence="3">wikel</strain>
    </source>
</reference>
<keyword evidence="4" id="KW-1185">Reference proteome</keyword>
<evidence type="ECO:0000256" key="1">
    <source>
        <dbReference type="SAM" id="MobiDB-lite"/>
    </source>
</evidence>
<reference evidence="2 4" key="1">
    <citation type="submission" date="2008-03" db="EMBL/GenBank/DDBJ databases">
        <title>Annotation of Ixodes scapularis.</title>
        <authorList>
            <consortium name="Ixodes scapularis Genome Project Consortium"/>
            <person name="Caler E."/>
            <person name="Hannick L.I."/>
            <person name="Bidwell S."/>
            <person name="Joardar V."/>
            <person name="Thiagarajan M."/>
            <person name="Amedeo P."/>
            <person name="Galinsky K.J."/>
            <person name="Schobel S."/>
            <person name="Inman J."/>
            <person name="Hostetler J."/>
            <person name="Miller J."/>
            <person name="Hammond M."/>
            <person name="Megy K."/>
            <person name="Lawson D."/>
            <person name="Kodira C."/>
            <person name="Sutton G."/>
            <person name="Meyer J."/>
            <person name="Hill C.A."/>
            <person name="Birren B."/>
            <person name="Nene V."/>
            <person name="Collins F."/>
            <person name="Alarcon-Chaidez F."/>
            <person name="Wikel S."/>
            <person name="Strausberg R."/>
        </authorList>
    </citation>
    <scope>NUCLEOTIDE SEQUENCE [LARGE SCALE GENOMIC DNA]</scope>
    <source>
        <strain evidence="4">Wikel</strain>
        <strain evidence="2">Wikel colony</strain>
    </source>
</reference>
<evidence type="ECO:0000313" key="3">
    <source>
        <dbReference type="EnsemblMetazoa" id="ISCW008481-PA"/>
    </source>
</evidence>
<feature type="region of interest" description="Disordered" evidence="1">
    <location>
        <begin position="1"/>
        <end position="37"/>
    </location>
</feature>
<evidence type="ECO:0000313" key="4">
    <source>
        <dbReference type="Proteomes" id="UP000001555"/>
    </source>
</evidence>
<dbReference type="Proteomes" id="UP000001555">
    <property type="component" value="Unassembled WGS sequence"/>
</dbReference>
<sequence length="266" mass="29542">MTRQHYTKAKTLANTRSKTWTPSSSPPRASSSAPKQWPQRCIAATQILSTPLGTFEFVESRATSGRTTNNGVPGLSFGRTTARPTLVSSFYCLNGTESRRSHGTTENKRAANLSSAHVACQRVAGGGRRVFVVERRTDVRTTTTFRTKRPWQPAKKGQWDCLLLPIPPPPVPLPFLPFCARVRVFLICIEARASKHFFTAEKKRVRVASNSRRSFPLLCFVGFCGSACVSPACNSRRFDCAASLRPFCSVREATDEGGFPLRWQRL</sequence>
<dbReference type="VEuPathDB" id="VectorBase:ISCI008481"/>
<proteinExistence type="predicted"/>
<gene>
    <name evidence="2" type="ORF">IscW_ISCW008481</name>
</gene>
<feature type="compositionally biased region" description="Low complexity" evidence="1">
    <location>
        <begin position="22"/>
        <end position="34"/>
    </location>
</feature>
<accession>B7PT86</accession>
<dbReference type="EMBL" id="ABJB010227991">
    <property type="status" value="NOT_ANNOTATED_CDS"/>
    <property type="molecule type" value="Genomic_DNA"/>
</dbReference>
<protein>
    <submittedName>
        <fullName evidence="2 3">Uncharacterized protein</fullName>
    </submittedName>
</protein>
<dbReference type="VEuPathDB" id="VectorBase:ISCW008481"/>
<dbReference type="PaxDb" id="6945-B7PT86"/>